<evidence type="ECO:0000313" key="4">
    <source>
        <dbReference type="EMBL" id="RAS69545.1"/>
    </source>
</evidence>
<reference evidence="4 6" key="2">
    <citation type="submission" date="2018-06" db="EMBL/GenBank/DDBJ databases">
        <title>Freshwater and sediment microbial communities from various areas in North America, analyzing microbe dynamics in response to fracking.</title>
        <authorList>
            <person name="Lamendella R."/>
        </authorList>
    </citation>
    <scope>NUCLEOTIDE SEQUENCE [LARGE SCALE GENOMIC DNA]</scope>
    <source>
        <strain evidence="4 6">99A</strain>
    </source>
</reference>
<name>A0A329EMA9_VIBDI</name>
<evidence type="ECO:0000313" key="6">
    <source>
        <dbReference type="Proteomes" id="UP000248729"/>
    </source>
</evidence>
<sequence length="113" mass="12592">MTFRNKSNPRHSNHGGHKGHGWMMLVCVLVMLGVVFLSYSDSTDVFSFALMGSALIPLILCLLVHGLMMKFMMSDCSKDKGSDSESELNNSEQNTIQREKSELKTDSSRSFNA</sequence>
<feature type="transmembrane region" description="Helical" evidence="2">
    <location>
        <begin position="45"/>
        <end position="68"/>
    </location>
</feature>
<feature type="compositionally biased region" description="Polar residues" evidence="1">
    <location>
        <begin position="87"/>
        <end position="96"/>
    </location>
</feature>
<dbReference type="EMBL" id="POSM01000001">
    <property type="protein sequence ID" value="PNI03695.1"/>
    <property type="molecule type" value="Genomic_DNA"/>
</dbReference>
<protein>
    <recommendedName>
        <fullName evidence="7">DUF2933 domain-containing protein</fullName>
    </recommendedName>
</protein>
<dbReference type="Proteomes" id="UP000236547">
    <property type="component" value="Unassembled WGS sequence"/>
</dbReference>
<evidence type="ECO:0000256" key="1">
    <source>
        <dbReference type="SAM" id="MobiDB-lite"/>
    </source>
</evidence>
<keyword evidence="2" id="KW-0472">Membrane</keyword>
<dbReference type="EMBL" id="QLTR01000001">
    <property type="protein sequence ID" value="RAS69545.1"/>
    <property type="molecule type" value="Genomic_DNA"/>
</dbReference>
<keyword evidence="2" id="KW-0812">Transmembrane</keyword>
<feature type="compositionally biased region" description="Basic and acidic residues" evidence="1">
    <location>
        <begin position="97"/>
        <end position="107"/>
    </location>
</feature>
<accession>A0A329EMA9</accession>
<feature type="region of interest" description="Disordered" evidence="1">
    <location>
        <begin position="76"/>
        <end position="113"/>
    </location>
</feature>
<dbReference type="AlphaFoldDB" id="A0A329EMA9"/>
<feature type="transmembrane region" description="Helical" evidence="2">
    <location>
        <begin position="21"/>
        <end position="39"/>
    </location>
</feature>
<evidence type="ECO:0000313" key="3">
    <source>
        <dbReference type="EMBL" id="PNI03695.1"/>
    </source>
</evidence>
<reference evidence="3 5" key="1">
    <citation type="submission" date="2018-01" db="EMBL/GenBank/DDBJ databases">
        <title>Draft genome sequences of six Vibrio diazotrophicus strains isolated from deep-sea sediments of the Baltic Sea.</title>
        <authorList>
            <person name="Castillo D."/>
            <person name="Vandieken V."/>
            <person name="Chiang O."/>
            <person name="Middelboe M."/>
        </authorList>
    </citation>
    <scope>NUCLEOTIDE SEQUENCE [LARGE SCALE GENOMIC DNA]</scope>
    <source>
        <strain evidence="3 5">65.10M</strain>
    </source>
</reference>
<proteinExistence type="predicted"/>
<dbReference type="Proteomes" id="UP000248729">
    <property type="component" value="Unassembled WGS sequence"/>
</dbReference>
<comment type="caution">
    <text evidence="4">The sequence shown here is derived from an EMBL/GenBank/DDBJ whole genome shotgun (WGS) entry which is preliminary data.</text>
</comment>
<keyword evidence="5" id="KW-1185">Reference proteome</keyword>
<dbReference type="RefSeq" id="WP_102967552.1">
    <property type="nucleotide sequence ID" value="NZ_POSM01000001.1"/>
</dbReference>
<keyword evidence="2" id="KW-1133">Transmembrane helix</keyword>
<organism evidence="4 6">
    <name type="scientific">Vibrio diazotrophicus</name>
    <dbReference type="NCBI Taxonomy" id="685"/>
    <lineage>
        <taxon>Bacteria</taxon>
        <taxon>Pseudomonadati</taxon>
        <taxon>Pseudomonadota</taxon>
        <taxon>Gammaproteobacteria</taxon>
        <taxon>Vibrionales</taxon>
        <taxon>Vibrionaceae</taxon>
        <taxon>Vibrio</taxon>
    </lineage>
</organism>
<gene>
    <name evidence="3" type="ORF">C1O25_01170</name>
    <name evidence="4" type="ORF">DET48_101119</name>
</gene>
<evidence type="ECO:0008006" key="7">
    <source>
        <dbReference type="Google" id="ProtNLM"/>
    </source>
</evidence>
<evidence type="ECO:0000256" key="2">
    <source>
        <dbReference type="SAM" id="Phobius"/>
    </source>
</evidence>
<evidence type="ECO:0000313" key="5">
    <source>
        <dbReference type="Proteomes" id="UP000236547"/>
    </source>
</evidence>